<evidence type="ECO:0000313" key="2">
    <source>
        <dbReference type="EMBL" id="ATI43247.1"/>
    </source>
</evidence>
<organism evidence="2 3">
    <name type="scientific">Pacificitalea manganoxidans</name>
    <dbReference type="NCBI Taxonomy" id="1411902"/>
    <lineage>
        <taxon>Bacteria</taxon>
        <taxon>Pseudomonadati</taxon>
        <taxon>Pseudomonadota</taxon>
        <taxon>Alphaproteobacteria</taxon>
        <taxon>Rhodobacterales</taxon>
        <taxon>Paracoccaceae</taxon>
        <taxon>Pacificitalea</taxon>
    </lineage>
</organism>
<evidence type="ECO:0008006" key="4">
    <source>
        <dbReference type="Google" id="ProtNLM"/>
    </source>
</evidence>
<sequence length="267" mass="29594">MRQLLSAALICAISGPAWAHEFWISPEDYTVDPGTRIKAELRVGSEFSGAGYAYLPKRTSRFELVQDGTVTPVEPRIGDRPALNVDVAEDGLVVVVHETADSDLTYDDWETFTRFFTHKDLTGFPQVHYDRGLPEDPVKEVYRRYAKSLIAVGDGAGQDSPTGLKIEIVARTNPYTDDLSEGMTVEVLLDGAPRVDTQVEVFDRAPNDLIDIHYYRTDAQGQAVFPVEPGHEYMVDSVAMSATDNDDPQAGPVWRSIWANLTFAVPD</sequence>
<feature type="chain" id="PRO_5012313097" description="GH25 family protein" evidence="1">
    <location>
        <begin position="20"/>
        <end position="267"/>
    </location>
</feature>
<accession>A0A291M319</accession>
<protein>
    <recommendedName>
        <fullName evidence="4">GH25 family protein</fullName>
    </recommendedName>
</protein>
<proteinExistence type="predicted"/>
<dbReference type="KEGG" id="cmag:CBW24_01460"/>
<gene>
    <name evidence="2" type="ORF">CBW24_01460</name>
</gene>
<evidence type="ECO:0000313" key="3">
    <source>
        <dbReference type="Proteomes" id="UP000219050"/>
    </source>
</evidence>
<keyword evidence="1" id="KW-0732">Signal</keyword>
<reference evidence="2 3" key="1">
    <citation type="submission" date="2017-05" db="EMBL/GenBank/DDBJ databases">
        <title>Comparative genomic and metabolic analysis of manganese-oxidizing mechanisms in Celeribater manganoxidans DY25T: its adaption to the environment of polymetallic nodule.</title>
        <authorList>
            <person name="Wang X."/>
        </authorList>
    </citation>
    <scope>NUCLEOTIDE SEQUENCE [LARGE SCALE GENOMIC DNA]</scope>
    <source>
        <strain evidence="2 3">DY25</strain>
    </source>
</reference>
<keyword evidence="3" id="KW-1185">Reference proteome</keyword>
<dbReference type="RefSeq" id="WP_097374082.1">
    <property type="nucleotide sequence ID" value="NZ_CP021404.1"/>
</dbReference>
<feature type="signal peptide" evidence="1">
    <location>
        <begin position="1"/>
        <end position="19"/>
    </location>
</feature>
<name>A0A291M319_9RHOB</name>
<dbReference type="Pfam" id="PF10670">
    <property type="entry name" value="DUF4198"/>
    <property type="match status" value="1"/>
</dbReference>
<dbReference type="AlphaFoldDB" id="A0A291M319"/>
<dbReference type="OrthoDB" id="581894at2"/>
<dbReference type="Proteomes" id="UP000219050">
    <property type="component" value="Chromosome"/>
</dbReference>
<evidence type="ECO:0000256" key="1">
    <source>
        <dbReference type="SAM" id="SignalP"/>
    </source>
</evidence>
<dbReference type="EMBL" id="CP021404">
    <property type="protein sequence ID" value="ATI43247.1"/>
    <property type="molecule type" value="Genomic_DNA"/>
</dbReference>
<dbReference type="InterPro" id="IPR019613">
    <property type="entry name" value="DUF4198"/>
</dbReference>